<dbReference type="FunFam" id="4.10.800.10:FF:000016">
    <property type="entry name" value="Thyroglobulin"/>
    <property type="match status" value="1"/>
</dbReference>
<evidence type="ECO:0000256" key="14">
    <source>
        <dbReference type="ARBA" id="ARBA00046595"/>
    </source>
</evidence>
<comment type="subcellular location">
    <subcellularLocation>
        <location evidence="1">Secreted</location>
    </subcellularLocation>
</comment>
<feature type="domain" description="Thyroglobulin type-1" evidence="16">
    <location>
        <begin position="295"/>
        <end position="355"/>
    </location>
</feature>
<dbReference type="Proteomes" id="UP000001646">
    <property type="component" value="Chromosome 4"/>
</dbReference>
<feature type="disulfide bond" evidence="15">
    <location>
        <begin position="1105"/>
        <end position="1112"/>
    </location>
</feature>
<comment type="caution">
    <text evidence="15">Lacks conserved residue(s) required for the propagation of feature annotation.</text>
</comment>
<evidence type="ECO:0000256" key="15">
    <source>
        <dbReference type="PROSITE-ProRule" id="PRU00500"/>
    </source>
</evidence>
<evidence type="ECO:0000313" key="18">
    <source>
        <dbReference type="Proteomes" id="UP000001646"/>
    </source>
</evidence>
<comment type="subunit">
    <text evidence="14">Monomer. Homodimer (via ChEL region); occurs in the endoplasmic reticulum and is required for export to the Golgi apparatus. Homooligomer; disulfide-linked; stored in this form in the thyroid follicle lumen.</text>
</comment>
<feature type="domain" description="Thyroglobulin type-1" evidence="16">
    <location>
        <begin position="90"/>
        <end position="157"/>
    </location>
</feature>
<dbReference type="SMART" id="SM00211">
    <property type="entry name" value="TY"/>
    <property type="match status" value="7"/>
</dbReference>
<evidence type="ECO:0000259" key="16">
    <source>
        <dbReference type="PROSITE" id="PS51162"/>
    </source>
</evidence>
<evidence type="ECO:0000256" key="6">
    <source>
        <dbReference type="ARBA" id="ARBA00022641"/>
    </source>
</evidence>
<feature type="disulfide bond" evidence="15">
    <location>
        <begin position="137"/>
        <end position="157"/>
    </location>
</feature>
<evidence type="ECO:0000256" key="4">
    <source>
        <dbReference type="ARBA" id="ARBA00022525"/>
    </source>
</evidence>
<dbReference type="SUPFAM" id="SSF57610">
    <property type="entry name" value="Thyroglobulin type-1 domain"/>
    <property type="match status" value="8"/>
</dbReference>
<dbReference type="SUPFAM" id="SSF53474">
    <property type="entry name" value="alpha/beta-Hydrolases"/>
    <property type="match status" value="1"/>
</dbReference>
<evidence type="ECO:0000313" key="17">
    <source>
        <dbReference type="Ensembl" id="ENSACAP00000028680.1"/>
    </source>
</evidence>
<keyword evidence="6" id="KW-0765">Sulfation</keyword>
<dbReference type="PROSITE" id="PS51162">
    <property type="entry name" value="THYROGLOBULIN_1_2"/>
    <property type="match status" value="8"/>
</dbReference>
<evidence type="ECO:0000256" key="12">
    <source>
        <dbReference type="ARBA" id="ARBA00023157"/>
    </source>
</evidence>
<dbReference type="Pfam" id="PF00086">
    <property type="entry name" value="Thyroglobulin_1"/>
    <property type="match status" value="7"/>
</dbReference>
<evidence type="ECO:0000256" key="3">
    <source>
        <dbReference type="ARBA" id="ARBA00017326"/>
    </source>
</evidence>
<keyword evidence="7" id="KW-0405">Iodination</keyword>
<reference evidence="17" key="2">
    <citation type="submission" date="2025-08" db="UniProtKB">
        <authorList>
            <consortium name="Ensembl"/>
        </authorList>
    </citation>
    <scope>IDENTIFICATION</scope>
</reference>
<dbReference type="GO" id="GO:0005576">
    <property type="term" value="C:extracellular region"/>
    <property type="evidence" value="ECO:0007669"/>
    <property type="project" value="UniProtKB-SubCell"/>
</dbReference>
<feature type="disulfide bond" evidence="15">
    <location>
        <begin position="161"/>
        <end position="180"/>
    </location>
</feature>
<evidence type="ECO:0000256" key="2">
    <source>
        <dbReference type="ARBA" id="ARBA00005964"/>
    </source>
</evidence>
<dbReference type="SMART" id="SM01411">
    <property type="entry name" value="Ephrin_rec_like"/>
    <property type="match status" value="1"/>
</dbReference>
<dbReference type="GeneTree" id="ENSGT00940000159300"/>
<dbReference type="PROSITE" id="PS00484">
    <property type="entry name" value="THYROGLOBULIN_1_1"/>
    <property type="match status" value="5"/>
</dbReference>
<dbReference type="Gene3D" id="3.40.50.1820">
    <property type="entry name" value="alpha/beta hydrolase"/>
    <property type="match status" value="1"/>
</dbReference>
<keyword evidence="4" id="KW-0964">Secreted</keyword>
<feature type="disulfide bond" evidence="15">
    <location>
        <begin position="617"/>
        <end position="637"/>
    </location>
</feature>
<reference evidence="17 18" key="1">
    <citation type="submission" date="2009-12" db="EMBL/GenBank/DDBJ databases">
        <title>The Genome Sequence of Anolis carolinensis (Green Anole Lizard).</title>
        <authorList>
            <consortium name="The Genome Sequencing Platform"/>
            <person name="Di Palma F."/>
            <person name="Alfoldi J."/>
            <person name="Heiman D."/>
            <person name="Young S."/>
            <person name="Grabherr M."/>
            <person name="Johnson J."/>
            <person name="Lander E.S."/>
            <person name="Lindblad-Toh K."/>
        </authorList>
    </citation>
    <scope>NUCLEOTIDE SEQUENCE [LARGE SCALE GENOMIC DNA]</scope>
    <source>
        <strain evidence="17 18">JBL SC #1</strain>
    </source>
</reference>
<keyword evidence="13" id="KW-0325">Glycoprotein</keyword>
<keyword evidence="10" id="KW-0677">Repeat</keyword>
<keyword evidence="8" id="KW-0372">Hormone</keyword>
<keyword evidence="11" id="KW-0795">Thyroid hormone</keyword>
<dbReference type="Ensembl" id="ENSACAT00000053200.1">
    <property type="protein sequence ID" value="ENSACAP00000028680.1"/>
    <property type="gene ID" value="ENSACAG00000011144.4"/>
</dbReference>
<dbReference type="FunFam" id="2.10.50.10:FF:000047">
    <property type="entry name" value="Thyroglobulin"/>
    <property type="match status" value="1"/>
</dbReference>
<dbReference type="InterPro" id="IPR019819">
    <property type="entry name" value="Carboxylesterase_B_CS"/>
</dbReference>
<dbReference type="Bgee" id="ENSACAG00000011144">
    <property type="expression patterns" value="Expressed in ovary and 1 other cell type or tissue"/>
</dbReference>
<dbReference type="InterPro" id="IPR029058">
    <property type="entry name" value="AB_hydrolase_fold"/>
</dbReference>
<dbReference type="InterPro" id="IPR052001">
    <property type="entry name" value="MHC-II_Gamma/Thyroglobulin"/>
</dbReference>
<dbReference type="PROSITE" id="PS00941">
    <property type="entry name" value="CARBOXYLESTERASE_B_2"/>
    <property type="match status" value="1"/>
</dbReference>
<evidence type="ECO:0000256" key="11">
    <source>
        <dbReference type="ARBA" id="ARBA00022920"/>
    </source>
</evidence>
<keyword evidence="9" id="KW-0732">Signal</keyword>
<feature type="disulfide bond" evidence="15">
    <location>
        <begin position="60"/>
        <end position="67"/>
    </location>
</feature>
<feature type="domain" description="Thyroglobulin type-1" evidence="16">
    <location>
        <begin position="584"/>
        <end position="637"/>
    </location>
</feature>
<dbReference type="InterPro" id="IPR000716">
    <property type="entry name" value="Thyroglobulin_1"/>
</dbReference>
<dbReference type="Gene3D" id="2.10.50.10">
    <property type="entry name" value="Tumor Necrosis Factor Receptor, subunit A, domain 2"/>
    <property type="match status" value="1"/>
</dbReference>
<feature type="domain" description="Thyroglobulin type-1" evidence="16">
    <location>
        <begin position="158"/>
        <end position="254"/>
    </location>
</feature>
<evidence type="ECO:0000256" key="13">
    <source>
        <dbReference type="ARBA" id="ARBA00023180"/>
    </source>
</evidence>
<evidence type="ECO:0000256" key="7">
    <source>
        <dbReference type="ARBA" id="ARBA00022653"/>
    </source>
</evidence>
<dbReference type="GO" id="GO:0042446">
    <property type="term" value="P:hormone biosynthetic process"/>
    <property type="evidence" value="ECO:0007669"/>
    <property type="project" value="UniProtKB-KW"/>
</dbReference>
<accession>A0A803T0E0</accession>
<dbReference type="Gene3D" id="4.10.800.10">
    <property type="entry name" value="Thyroglobulin type-1"/>
    <property type="match status" value="8"/>
</dbReference>
<dbReference type="FunFam" id="3.40.50.1820:FF:000127">
    <property type="entry name" value="Thyroglobulin"/>
    <property type="match status" value="1"/>
</dbReference>
<proteinExistence type="inferred from homology"/>
<evidence type="ECO:0000256" key="5">
    <source>
        <dbReference type="ARBA" id="ARBA00022534"/>
    </source>
</evidence>
<feature type="domain" description="Thyroglobulin type-1" evidence="16">
    <location>
        <begin position="1070"/>
        <end position="1134"/>
    </location>
</feature>
<dbReference type="Pfam" id="PF07699">
    <property type="entry name" value="Ephrin_rec_like"/>
    <property type="match status" value="1"/>
</dbReference>
<feature type="domain" description="Thyroglobulin type-1" evidence="16">
    <location>
        <begin position="1431"/>
        <end position="1485"/>
    </location>
</feature>
<organism evidence="17 18">
    <name type="scientific">Anolis carolinensis</name>
    <name type="common">Green anole</name>
    <name type="synonym">American chameleon</name>
    <dbReference type="NCBI Taxonomy" id="28377"/>
    <lineage>
        <taxon>Eukaryota</taxon>
        <taxon>Metazoa</taxon>
        <taxon>Chordata</taxon>
        <taxon>Craniata</taxon>
        <taxon>Vertebrata</taxon>
        <taxon>Euteleostomi</taxon>
        <taxon>Lepidosauria</taxon>
        <taxon>Squamata</taxon>
        <taxon>Bifurcata</taxon>
        <taxon>Unidentata</taxon>
        <taxon>Episquamata</taxon>
        <taxon>Toxicofera</taxon>
        <taxon>Iguania</taxon>
        <taxon>Dactyloidae</taxon>
        <taxon>Anolis</taxon>
    </lineage>
</organism>
<dbReference type="Pfam" id="PF00135">
    <property type="entry name" value="COesterase"/>
    <property type="match status" value="1"/>
</dbReference>
<evidence type="ECO:0000256" key="8">
    <source>
        <dbReference type="ARBA" id="ARBA00022702"/>
    </source>
</evidence>
<reference evidence="17" key="3">
    <citation type="submission" date="2025-09" db="UniProtKB">
        <authorList>
            <consortium name="Ensembl"/>
        </authorList>
    </citation>
    <scope>IDENTIFICATION</scope>
</reference>
<feature type="disulfide bond" evidence="15">
    <location>
        <begin position="335"/>
        <end position="355"/>
    </location>
</feature>
<dbReference type="PANTHER" id="PTHR14093">
    <property type="entry name" value="HLA CLASS II GAMMA CHAIN"/>
    <property type="match status" value="1"/>
</dbReference>
<protein>
    <recommendedName>
        <fullName evidence="3">Thyroglobulin</fullName>
    </recommendedName>
</protein>
<dbReference type="InterPro" id="IPR011641">
    <property type="entry name" value="Tyr-kin_ephrin_A/B_rcpt-like"/>
</dbReference>
<feature type="domain" description="Thyroglobulin type-1" evidence="16">
    <location>
        <begin position="638"/>
        <end position="705"/>
    </location>
</feature>
<evidence type="ECO:0000256" key="10">
    <source>
        <dbReference type="ARBA" id="ARBA00022737"/>
    </source>
</evidence>
<keyword evidence="12 15" id="KW-1015">Disulfide bond</keyword>
<comment type="similarity">
    <text evidence="2">Belongs to the type-B carboxylesterase/lipase family.</text>
</comment>
<keyword evidence="18" id="KW-1185">Reference proteome</keyword>
<dbReference type="PANTHER" id="PTHR14093:SF19">
    <property type="entry name" value="THYROGLOBULIN"/>
    <property type="match status" value="1"/>
</dbReference>
<feature type="domain" description="Thyroglobulin type-1" evidence="16">
    <location>
        <begin position="28"/>
        <end position="89"/>
    </location>
</feature>
<feature type="disulfide bond" evidence="15">
    <location>
        <begin position="1114"/>
        <end position="1134"/>
    </location>
</feature>
<dbReference type="CDD" id="cd00191">
    <property type="entry name" value="TY"/>
    <property type="match status" value="6"/>
</dbReference>
<name>A0A803T0E0_ANOCA</name>
<feature type="disulfide bond" evidence="15">
    <location>
        <begin position="69"/>
        <end position="89"/>
    </location>
</feature>
<dbReference type="GO" id="GO:0005179">
    <property type="term" value="F:hormone activity"/>
    <property type="evidence" value="ECO:0007669"/>
    <property type="project" value="UniProtKB-KW"/>
</dbReference>
<dbReference type="InterPro" id="IPR036857">
    <property type="entry name" value="Thyroglobulin_1_sf"/>
</dbReference>
<feature type="disulfide bond" evidence="15">
    <location>
        <begin position="128"/>
        <end position="135"/>
    </location>
</feature>
<evidence type="ECO:0000256" key="9">
    <source>
        <dbReference type="ARBA" id="ARBA00022729"/>
    </source>
</evidence>
<dbReference type="InterPro" id="IPR002018">
    <property type="entry name" value="CarbesteraseB"/>
</dbReference>
<gene>
    <name evidence="17" type="primary">TG</name>
</gene>
<sequence>TFVDLIIHKLLNISLSWHLEYQAETQPLRPCELQREKAFQGGEDYVPQCSTEGHFRNVQCNKKSDTCWCVDDRGAEVAGTKQPGSPTACLSFCQLQKQRILVSRYINSSLTSYIPWCLDSGAFDPIQCDLRLEQCWCVDVEGMEIYGTRQKGKPRRCPGKCEIRDRRILHGVGEKSPPQCSDDGEFLPVQCKFINTTDRMVFDLVHHFNRFPDVFRTFSSFRSVFPEISGYCYCADSLGREQEDTGLEMLLENVYDTVFASLEQVPTFSETTMYRILQRRFLGVQLATTGRFRCPTKCEKERFTAIHFEENYRPLCDDTGAYEPTQCQLDGECWCVDSEGQELPATRSKGQRPACGEQRSCVVERQQSLSRLFYGPIGHFSQQSFLLTAQESQNIAVSSRSCPPSFKELFVDSGVLSSILENPSSQINTFESILSETIRGMFPSRELAQVALQFTSNPKRFQENLFGGKFLKNLIQFNFTGAIGPNGKFNLDQYFQEISEMKSSFFELAQLVSLEEPQKKFNLNQTLVDSFGRSVNLQDNQNTVRFLSSLLEAPEFFTFLQHVISVPESIAQDLGEVASLVLKSKGCTEQTNDLFVPACTEEGKYKEMQCYAGDCWCVDPSGKEIPGTKVRGTKLRCPTTCEKQRASLQQLKNSQPAGSELFVPSCTQEGQFLPLQCHGRNCFCVNSEGRTIPGKDANNGGPMQCPSDCQLAGGQAFLQTVQQLLSDPTSLPQLSSVYIPQCSLDGQWKQVQCNGPPEQAFEWYQRWITQNNNGRTLPVPDLVDKLLDYKQRSQQSFEDFIKILYQDGHQKIFPELSKYSSFDAVPQDVLEGKTTEPSSQNLLLDPFTFWQLLQSNLIHYPGSYEDFNISLGHFDLRNCWCVDEKGQMRGDKADVNKIPDCPGECEATKQEALKFVDKVEQLIKDSSSSHFPFGQSFLMAKVVALTDDELLNNFSQSGITFSEELLSGSDYAIRLAAQSSRHFEVEVVIVDLMKYILGSGGRFPDLSQTPCQRSQANALISSWKPTGLKINGTSRDLFTPACLEASFQGSKENTLGQGLSNTICSYLEGLGSCNLVRSKALLRETGGRNIPQCDAETGVFSPEQCSEDQESCWCVFENGEEAPGTRVTGKRPSCERPQCHLPFDAPQVIDGGIFCNISATNPKIQQCQLICSLGFQSIFSDREMLLCDTQNQLWIGDPPHSQSCQRIQPFQSVQTQTQFQLLLPPEKACSPDYSGLLEAFQIFILDEMKARGFCHIQHLLPVPVCGDSAVRVQCLAVDRLGVNVTWRVLLEDVPAALLPDLHNIEKAMVGANLIGRFEELIRSGGFVLHLDNKQFQADTSFRFSRNEDYDISPQVHLECRTGFQKVSAAEGVSSNLQGCVVCPPGTYFQSDSCVPCPSGFYQEETGSSFCIKCPLGKSTVSTGAFRSEHCITDCQMDERDVKCDENGQYQPSYTDPTTKKSFCIDSFGVKLEWTEMDSSLTDSQCLGEWTGQNFLPKRLSGVECRTHTMYPFVLPECVKDEACGFLTLSTARTDILCELYSPKILKESALCFFLSLSHKRQVYITAQFTFCVILCPAPLFQGQEFTTAGAKTFEMTDFQDVVSGVYHNLVLSAAGTSLTDAHLFCRQACSQDACCDGFILSQIVLDGGSVFCALMSYPDALICNVKNWDGSSTREQENMCQRVKYSEEKKYRFILGGQVLSSSKFTSFPLVWNNCTVVWKGHFNSATELFSLMESSQIRINQSRSLPSQEYWLFQPRFSAEEARLWCLARCLEDAFCQLADIPNIAASVFFPCTLFPMAQICENAINNIPENCNIVLPQKPNILYQKIVSLEGSVKNFYTRLPFRKMSQISVSSKMDVSGKTVSNGFFDCERLCDADPCCSGFGLLNASQETGGKVLCLTLNSLGIQACSEELRSEWQVSDCTSPDTEVKIHPFGWYQKSASIPNVCPPVVLPERQENASLDKWQRIDGAAVLIDPSISKYDVVHISRDVSSDFAAIRDFCLTVCSKEKLCMVTTLEIQPSAIRCMFYPETQTCTFGLQGHHCQLLLKEPATYIYHKQGIDGLVSIAEIGEAPSVYLPSQGTFLGTSQVIRVGSNWKRIREFLGIPYAAPPVADGRFRPPQLTLYLNSNNTHSCSAFWMSRDSCWQPGDGEVSPSSVSEDCLYLNIYIPDNSGGNLPVLVFFHNGVSGIDQPRRTIIDGSYLAGVGNIIVVTANYRVGVFGFLSTGKSEVIGNWGLLDQEAALKWTQQSIASFGGDPGQIAAAADGSGADITSIHLLASTADSSLFKRMLLMGGSAFSPVSTINEKKAGAQAAVLSRELGCPSDSPEETVSCLRQLPAKALNDAQTRLLAISGPFQYWSPVVDGSFLQESPAVALQRPQPLKIDLLIGSSQQDGLISRAKAIKRFEESQGRGDSKTAFYQALQNSLGGEDADPIVQDAATWFYSLQHSSTEYASFSRALENATRDHFIICPTIDMARHWADQDRGNVFMYHVPESSSVASLEFLPDIQYAFGLPFHPEYENWYPPEEKTLSLAIMQYFANFIKSGNPNGPYKFSKKVTGIASLWPMFWADTGGDNYKEFTASLKNQKGLKKAECSFWSDYIKTLKMSASLHNFVKPASSKRYKHINKL</sequence>
<keyword evidence="5" id="KW-0893">Thyroid hormones biosynthesis</keyword>
<evidence type="ECO:0000256" key="1">
    <source>
        <dbReference type="ARBA" id="ARBA00004613"/>
    </source>
</evidence>